<dbReference type="AlphaFoldDB" id="A0A4C1ST44"/>
<organism evidence="2 3">
    <name type="scientific">Eumeta variegata</name>
    <name type="common">Bagworm moth</name>
    <name type="synonym">Eumeta japonica</name>
    <dbReference type="NCBI Taxonomy" id="151549"/>
    <lineage>
        <taxon>Eukaryota</taxon>
        <taxon>Metazoa</taxon>
        <taxon>Ecdysozoa</taxon>
        <taxon>Arthropoda</taxon>
        <taxon>Hexapoda</taxon>
        <taxon>Insecta</taxon>
        <taxon>Pterygota</taxon>
        <taxon>Neoptera</taxon>
        <taxon>Endopterygota</taxon>
        <taxon>Lepidoptera</taxon>
        <taxon>Glossata</taxon>
        <taxon>Ditrysia</taxon>
        <taxon>Tineoidea</taxon>
        <taxon>Psychidae</taxon>
        <taxon>Oiketicinae</taxon>
        <taxon>Eumeta</taxon>
    </lineage>
</organism>
<proteinExistence type="predicted"/>
<dbReference type="EMBL" id="BGZK01000013">
    <property type="protein sequence ID" value="GBP04380.1"/>
    <property type="molecule type" value="Genomic_DNA"/>
</dbReference>
<keyword evidence="3" id="KW-1185">Reference proteome</keyword>
<name>A0A4C1ST44_EUMVA</name>
<accession>A0A4C1ST44</accession>
<feature type="region of interest" description="Disordered" evidence="1">
    <location>
        <begin position="1"/>
        <end position="58"/>
    </location>
</feature>
<sequence>MQAAKGVALSHRSPSARRDAAGGAVRARRPSSFRQTPERRVRQRPGPRRARSNDRASSRFHRFPIVQNSILSPYSTRRFHVSNAKLSCFSIEILYIGGWVAVGVAECFAKRTEPVTRSPLRCLYQISKRKLSYMARALLDPASVERGVPRRAPATGISEIVAVFVPIRDITHVLFM</sequence>
<comment type="caution">
    <text evidence="2">The sequence shown here is derived from an EMBL/GenBank/DDBJ whole genome shotgun (WGS) entry which is preliminary data.</text>
</comment>
<evidence type="ECO:0000313" key="3">
    <source>
        <dbReference type="Proteomes" id="UP000299102"/>
    </source>
</evidence>
<gene>
    <name evidence="2" type="ORF">EVAR_6568_1</name>
</gene>
<reference evidence="2 3" key="1">
    <citation type="journal article" date="2019" name="Commun. Biol.">
        <title>The bagworm genome reveals a unique fibroin gene that provides high tensile strength.</title>
        <authorList>
            <person name="Kono N."/>
            <person name="Nakamura H."/>
            <person name="Ohtoshi R."/>
            <person name="Tomita M."/>
            <person name="Numata K."/>
            <person name="Arakawa K."/>
        </authorList>
    </citation>
    <scope>NUCLEOTIDE SEQUENCE [LARGE SCALE GENOMIC DNA]</scope>
</reference>
<evidence type="ECO:0000256" key="1">
    <source>
        <dbReference type="SAM" id="MobiDB-lite"/>
    </source>
</evidence>
<evidence type="ECO:0000313" key="2">
    <source>
        <dbReference type="EMBL" id="GBP04380.1"/>
    </source>
</evidence>
<feature type="compositionally biased region" description="Basic residues" evidence="1">
    <location>
        <begin position="41"/>
        <end position="50"/>
    </location>
</feature>
<protein>
    <submittedName>
        <fullName evidence="2">Uncharacterized protein</fullName>
    </submittedName>
</protein>
<dbReference type="Proteomes" id="UP000299102">
    <property type="component" value="Unassembled WGS sequence"/>
</dbReference>